<evidence type="ECO:0000313" key="4">
    <source>
        <dbReference type="Proteomes" id="UP000664859"/>
    </source>
</evidence>
<feature type="compositionally biased region" description="Basic and acidic residues" evidence="1">
    <location>
        <begin position="1152"/>
        <end position="1168"/>
    </location>
</feature>
<feature type="region of interest" description="Disordered" evidence="1">
    <location>
        <begin position="1152"/>
        <end position="1175"/>
    </location>
</feature>
<proteinExistence type="predicted"/>
<keyword evidence="4" id="KW-1185">Reference proteome</keyword>
<feature type="region of interest" description="Disordered" evidence="1">
    <location>
        <begin position="1372"/>
        <end position="1392"/>
    </location>
</feature>
<feature type="chain" id="PRO_5032633190" description="Ndc10 domain-containing protein" evidence="2">
    <location>
        <begin position="25"/>
        <end position="1392"/>
    </location>
</feature>
<feature type="signal peptide" evidence="2">
    <location>
        <begin position="1"/>
        <end position="24"/>
    </location>
</feature>
<evidence type="ECO:0000256" key="2">
    <source>
        <dbReference type="SAM" id="SignalP"/>
    </source>
</evidence>
<gene>
    <name evidence="3" type="ORF">JKP88DRAFT_303778</name>
</gene>
<protein>
    <recommendedName>
        <fullName evidence="5">Ndc10 domain-containing protein</fullName>
    </recommendedName>
</protein>
<reference evidence="3" key="1">
    <citation type="submission" date="2021-02" db="EMBL/GenBank/DDBJ databases">
        <title>First Annotated Genome of the Yellow-green Alga Tribonema minus.</title>
        <authorList>
            <person name="Mahan K.M."/>
        </authorList>
    </citation>
    <scope>NUCLEOTIDE SEQUENCE</scope>
    <source>
        <strain evidence="3">UTEX B ZZ1240</strain>
    </source>
</reference>
<sequence>MITFKKLMAYMAILVFLLPWIVMATPCSLTPHVVLLVVAGLWQVMMEQDSPRGPTFRQIGGTRKRANAIFAATIGRAKKCRRRMPAQWVYARRLSSTSTTEDPITPPLLRSLVLKALREHAKVTFLRCMAQFVRGAITAATALAAMRVIVPAVDIKPLYTLAGVAGGQAISSYKQYAHFGGGGTTMRHAHLLLTLLLQACAPVAAMDDGAGLDNSYMGPLVSAAAGAAAAVIAAATDSSGSDDEDATATALHTEQLNAEQRRKQHPLPVTAADYQHMETQIQQALAEDLQMMDDEDSDVDASDADNSNAEDSDADDSDVEDSNSHAIPTSTTAAGGAPAIAARAASAARNAFARITSFCISGCNRAAHKLVGGAVLARQTSLVNGDPAVLIQKSDRSPTNTSKDQAKKVDLTGDTSRLRVWVGRDVDGRRCWVRGSITSFEAVDSHRLIKLTLQRDRVRINNTNQDGVGVDGPLRLSINSYREETSKIPGVTVFGNKAPGVDSWFLAQSEPIPATAPTADSERNGDGMAANVRKYGCLSRQILTSLLKMLRCYPRRAPTRTELLSLSDVLKRAEPAQGIMPLCEAWGTYLLQRACLVFEGMLVMHVYLTDAKVKRVSGSRFDANEWVRDGKYLRPNQPHLHSNGKRTHGIVCAIADAATCDRLVPPKQHRYTHLDTSSSYMAICWPGLTQQTVDTLELEKLPKKTVANRTPVNSVIKILSTAAVLGRLPTCASGAVMLNQEELELAETRIHATTVADDRKPFGVLETLIPPSHPSLPRALEALVCSKRGAERPPVCVVNSTPMARMEMWFLSADTNSGEAARSQSAYCNLMSDAQFCLHTIRSTLQNSIDLSRCTESLRRNQAPFQCYIRLQLKKWQAYSQTHEHKVEQGRMLPEHLMYLIHDMLEGFIKSTWKPFERAIQRGLEAQGRQMADFDGLIERLANRRPADGFNMAQTEGDCAHLEVGWVTTLAHHMLEAEQFTMYDVANLEILVHLYAYYLLPVRPEALMSNLASQIWAKMTTGPDGRVSFILFQDIANAKLGKIAMSGGGDDTEPMKTCVPVPSELNRPMLTVLFLCRAMRAIHFGTPVPDRLVGLSGGANYQVSQNTFREKVPNEIGRSNLGIPYYASYSNRSTAVTEIFAKARKMCAEGRTRGKRSQFTEDGEHHGVVDAPRPPPALRPMSLAGSEGCSGGGVAGCGGGAQAIAEMAAAAIANMQHVHAASLQGAIANMQNTHATTMQQMQATHALSLQQFQKVHKTTYRRTSHLHSETLQQMSAVHSQTLQQNAAAHSAYLAQQQQQAQRQQQAQQALLFNFLYMQQRGMYAPYGHPPQMLQSAHTPAIGHHPPPQMLPAAQVSLHMQHSPPRYYHYSQTTAQSQMSGPTQSPPPGTPPM</sequence>
<evidence type="ECO:0000256" key="1">
    <source>
        <dbReference type="SAM" id="MobiDB-lite"/>
    </source>
</evidence>
<dbReference type="Proteomes" id="UP000664859">
    <property type="component" value="Unassembled WGS sequence"/>
</dbReference>
<feature type="compositionally biased region" description="Pro residues" evidence="1">
    <location>
        <begin position="1383"/>
        <end position="1392"/>
    </location>
</feature>
<accession>A0A836CJR7</accession>
<name>A0A836CJR7_9STRA</name>
<comment type="caution">
    <text evidence="3">The sequence shown here is derived from an EMBL/GenBank/DDBJ whole genome shotgun (WGS) entry which is preliminary data.</text>
</comment>
<feature type="compositionally biased region" description="Low complexity" evidence="1">
    <location>
        <begin position="324"/>
        <end position="336"/>
    </location>
</feature>
<feature type="compositionally biased region" description="Acidic residues" evidence="1">
    <location>
        <begin position="293"/>
        <end position="321"/>
    </location>
</feature>
<dbReference type="EMBL" id="JAFCMP010000065">
    <property type="protein sequence ID" value="KAG5188727.1"/>
    <property type="molecule type" value="Genomic_DNA"/>
</dbReference>
<organism evidence="3 4">
    <name type="scientific">Tribonema minus</name>
    <dbReference type="NCBI Taxonomy" id="303371"/>
    <lineage>
        <taxon>Eukaryota</taxon>
        <taxon>Sar</taxon>
        <taxon>Stramenopiles</taxon>
        <taxon>Ochrophyta</taxon>
        <taxon>PX clade</taxon>
        <taxon>Xanthophyceae</taxon>
        <taxon>Tribonematales</taxon>
        <taxon>Tribonemataceae</taxon>
        <taxon>Tribonema</taxon>
    </lineage>
</organism>
<evidence type="ECO:0000313" key="3">
    <source>
        <dbReference type="EMBL" id="KAG5188727.1"/>
    </source>
</evidence>
<evidence type="ECO:0008006" key="5">
    <source>
        <dbReference type="Google" id="ProtNLM"/>
    </source>
</evidence>
<feature type="region of interest" description="Disordered" evidence="1">
    <location>
        <begin position="293"/>
        <end position="336"/>
    </location>
</feature>
<keyword evidence="2" id="KW-0732">Signal</keyword>